<gene>
    <name evidence="7" type="primary">rluB</name>
    <name evidence="7" type="ORF">Psch_02373</name>
</gene>
<dbReference type="GO" id="GO:0005829">
    <property type="term" value="C:cytosol"/>
    <property type="evidence" value="ECO:0007669"/>
    <property type="project" value="UniProtKB-ARBA"/>
</dbReference>
<dbReference type="Gene3D" id="3.10.290.10">
    <property type="entry name" value="RNA-binding S4 domain"/>
    <property type="match status" value="1"/>
</dbReference>
<comment type="caution">
    <text evidence="7">The sequence shown here is derived from an EMBL/GenBank/DDBJ whole genome shotgun (WGS) entry which is preliminary data.</text>
</comment>
<dbReference type="Proteomes" id="UP000298324">
    <property type="component" value="Unassembled WGS sequence"/>
</dbReference>
<proteinExistence type="inferred from homology"/>
<dbReference type="Gene3D" id="3.30.70.1560">
    <property type="entry name" value="Alpha-L RNA-binding motif"/>
    <property type="match status" value="1"/>
</dbReference>
<keyword evidence="3 5" id="KW-0413">Isomerase</keyword>
<evidence type="ECO:0000256" key="4">
    <source>
        <dbReference type="PROSITE-ProRule" id="PRU00182"/>
    </source>
</evidence>
<reference evidence="7 8" key="1">
    <citation type="journal article" date="2018" name="Environ. Microbiol.">
        <title>Novel energy conservation strategies and behaviour of Pelotomaculum schinkii driving syntrophic propionate catabolism.</title>
        <authorList>
            <person name="Hidalgo-Ahumada C.A.P."/>
            <person name="Nobu M.K."/>
            <person name="Narihiro T."/>
            <person name="Tamaki H."/>
            <person name="Liu W.T."/>
            <person name="Kamagata Y."/>
            <person name="Stams A.J.M."/>
            <person name="Imachi H."/>
            <person name="Sousa D.Z."/>
        </authorList>
    </citation>
    <scope>NUCLEOTIDE SEQUENCE [LARGE SCALE GENOMIC DNA]</scope>
    <source>
        <strain evidence="7 8">HH</strain>
    </source>
</reference>
<dbReference type="GO" id="GO:0003723">
    <property type="term" value="F:RNA binding"/>
    <property type="evidence" value="ECO:0007669"/>
    <property type="project" value="UniProtKB-KW"/>
</dbReference>
<dbReference type="SMART" id="SM00363">
    <property type="entry name" value="S4"/>
    <property type="match status" value="1"/>
</dbReference>
<dbReference type="Gene3D" id="3.30.70.580">
    <property type="entry name" value="Pseudouridine synthase I, catalytic domain, N-terminal subdomain"/>
    <property type="match status" value="1"/>
</dbReference>
<evidence type="ECO:0000256" key="5">
    <source>
        <dbReference type="RuleBase" id="RU003887"/>
    </source>
</evidence>
<dbReference type="InterPro" id="IPR020094">
    <property type="entry name" value="TruA/RsuA/RluB/E/F_N"/>
</dbReference>
<dbReference type="InterPro" id="IPR042092">
    <property type="entry name" value="PsdUridine_s_RsuA/RluB/E/F_cat"/>
</dbReference>
<dbReference type="GO" id="GO:0120159">
    <property type="term" value="F:rRNA pseudouridine synthase activity"/>
    <property type="evidence" value="ECO:0007669"/>
    <property type="project" value="UniProtKB-ARBA"/>
</dbReference>
<dbReference type="CDD" id="cd02870">
    <property type="entry name" value="PseudoU_synth_RsuA_like"/>
    <property type="match status" value="1"/>
</dbReference>
<dbReference type="RefSeq" id="WP_134217036.1">
    <property type="nucleotide sequence ID" value="NZ_QFGA01000002.1"/>
</dbReference>
<dbReference type="InterPro" id="IPR006145">
    <property type="entry name" value="PsdUridine_synth_RsuA/RluA"/>
</dbReference>
<dbReference type="NCBIfam" id="TIGR00093">
    <property type="entry name" value="pseudouridine synthase"/>
    <property type="match status" value="1"/>
</dbReference>
<evidence type="ECO:0000259" key="6">
    <source>
        <dbReference type="SMART" id="SM00363"/>
    </source>
</evidence>
<dbReference type="InterPro" id="IPR050343">
    <property type="entry name" value="RsuA_PseudoU_synthase"/>
</dbReference>
<dbReference type="AlphaFoldDB" id="A0A4Y7R977"/>
<comment type="similarity">
    <text evidence="1 5">Belongs to the pseudouridine synthase RsuA family.</text>
</comment>
<evidence type="ECO:0000256" key="3">
    <source>
        <dbReference type="ARBA" id="ARBA00023235"/>
    </source>
</evidence>
<dbReference type="SUPFAM" id="SSF55174">
    <property type="entry name" value="Alpha-L RNA-binding motif"/>
    <property type="match status" value="1"/>
</dbReference>
<dbReference type="FunFam" id="3.10.290.10:FF:000003">
    <property type="entry name" value="Pseudouridine synthase"/>
    <property type="match status" value="1"/>
</dbReference>
<dbReference type="InterPro" id="IPR000748">
    <property type="entry name" value="PsdUridine_synth_RsuA/RluB/E/F"/>
</dbReference>
<dbReference type="Pfam" id="PF01479">
    <property type="entry name" value="S4"/>
    <property type="match status" value="1"/>
</dbReference>
<accession>A0A4Y7R977</accession>
<evidence type="ECO:0000313" key="8">
    <source>
        <dbReference type="Proteomes" id="UP000298324"/>
    </source>
</evidence>
<dbReference type="GO" id="GO:0000455">
    <property type="term" value="P:enzyme-directed rRNA pseudouridine synthesis"/>
    <property type="evidence" value="ECO:0007669"/>
    <property type="project" value="UniProtKB-ARBA"/>
</dbReference>
<dbReference type="InterPro" id="IPR018496">
    <property type="entry name" value="PsdUridine_synth_RsuA/RluB_CS"/>
</dbReference>
<dbReference type="InterPro" id="IPR002942">
    <property type="entry name" value="S4_RNA-bd"/>
</dbReference>
<dbReference type="PANTHER" id="PTHR47683:SF2">
    <property type="entry name" value="RNA-BINDING S4 DOMAIN-CONTAINING PROTEIN"/>
    <property type="match status" value="1"/>
</dbReference>
<dbReference type="FunFam" id="3.30.70.1560:FF:000001">
    <property type="entry name" value="Pseudouridine synthase"/>
    <property type="match status" value="1"/>
</dbReference>
<dbReference type="EMBL" id="QFGA01000002">
    <property type="protein sequence ID" value="TEB05332.1"/>
    <property type="molecule type" value="Genomic_DNA"/>
</dbReference>
<name>A0A4Y7R977_9FIRM</name>
<dbReference type="PROSITE" id="PS01149">
    <property type="entry name" value="PSI_RSU"/>
    <property type="match status" value="1"/>
</dbReference>
<feature type="domain" description="RNA-binding S4" evidence="6">
    <location>
        <begin position="2"/>
        <end position="61"/>
    </location>
</feature>
<dbReference type="PROSITE" id="PS50889">
    <property type="entry name" value="S4"/>
    <property type="match status" value="1"/>
</dbReference>
<dbReference type="InterPro" id="IPR036986">
    <property type="entry name" value="S4_RNA-bd_sf"/>
</dbReference>
<dbReference type="PANTHER" id="PTHR47683">
    <property type="entry name" value="PSEUDOURIDINE SYNTHASE FAMILY PROTEIN-RELATED"/>
    <property type="match status" value="1"/>
</dbReference>
<dbReference type="InterPro" id="IPR020103">
    <property type="entry name" value="PsdUridine_synth_cat_dom_sf"/>
</dbReference>
<evidence type="ECO:0000256" key="2">
    <source>
        <dbReference type="ARBA" id="ARBA00022884"/>
    </source>
</evidence>
<keyword evidence="2 4" id="KW-0694">RNA-binding</keyword>
<evidence type="ECO:0000256" key="1">
    <source>
        <dbReference type="ARBA" id="ARBA00008348"/>
    </source>
</evidence>
<dbReference type="SUPFAM" id="SSF55120">
    <property type="entry name" value="Pseudouridine synthase"/>
    <property type="match status" value="1"/>
</dbReference>
<dbReference type="CDD" id="cd00165">
    <property type="entry name" value="S4"/>
    <property type="match status" value="1"/>
</dbReference>
<protein>
    <recommendedName>
        <fullName evidence="5">Pseudouridine synthase</fullName>
        <ecNumber evidence="5">5.4.99.-</ecNumber>
    </recommendedName>
</protein>
<dbReference type="Pfam" id="PF00849">
    <property type="entry name" value="PseudoU_synth_2"/>
    <property type="match status" value="1"/>
</dbReference>
<sequence>MERIQKVMARAGVASRRHCEAMIAAGMVKINGRVVTEPGTKVDPDKDKIQVGGETLRLSSQKYYLLMYKPRGYITTMSDEKGRKQVTDLLKGITARVYPVGRLDYDSEGLLLMTNDGELTFALTHPSHLVPKTYLVRVEGVPAKEQLEQMSAGLNLEDGLTAPAKVRLVGQHDGNALVEVTIREGRNRQIRRMFDHIGYRVLRLKRSKLGNLGLETMRPGEYRHLSELEVKQLKALAGLKPGTGKQ</sequence>
<keyword evidence="8" id="KW-1185">Reference proteome</keyword>
<dbReference type="EC" id="5.4.99.-" evidence="5"/>
<evidence type="ECO:0000313" key="7">
    <source>
        <dbReference type="EMBL" id="TEB05332.1"/>
    </source>
</evidence>
<organism evidence="7 8">
    <name type="scientific">Pelotomaculum schinkii</name>
    <dbReference type="NCBI Taxonomy" id="78350"/>
    <lineage>
        <taxon>Bacteria</taxon>
        <taxon>Bacillati</taxon>
        <taxon>Bacillota</taxon>
        <taxon>Clostridia</taxon>
        <taxon>Eubacteriales</taxon>
        <taxon>Desulfotomaculaceae</taxon>
        <taxon>Pelotomaculum</taxon>
    </lineage>
</organism>